<dbReference type="EMBL" id="JAPDGR010001688">
    <property type="protein sequence ID" value="KAJ2980401.1"/>
    <property type="molecule type" value="Genomic_DNA"/>
</dbReference>
<evidence type="ECO:0000313" key="1">
    <source>
        <dbReference type="EMBL" id="KAJ2980401.1"/>
    </source>
</evidence>
<proteinExistence type="predicted"/>
<dbReference type="Proteomes" id="UP001143856">
    <property type="component" value="Unassembled WGS sequence"/>
</dbReference>
<protein>
    <submittedName>
        <fullName evidence="1">Uncharacterized protein</fullName>
    </submittedName>
</protein>
<keyword evidence="2" id="KW-1185">Reference proteome</keyword>
<gene>
    <name evidence="1" type="ORF">NUW58_g6952</name>
</gene>
<evidence type="ECO:0000313" key="2">
    <source>
        <dbReference type="Proteomes" id="UP001143856"/>
    </source>
</evidence>
<accession>A0ACC1NNG9</accession>
<name>A0ACC1NNG9_9PEZI</name>
<reference evidence="1" key="1">
    <citation type="submission" date="2022-10" db="EMBL/GenBank/DDBJ databases">
        <title>Genome Sequence of Xylaria curta.</title>
        <authorList>
            <person name="Buettner E."/>
        </authorList>
    </citation>
    <scope>NUCLEOTIDE SEQUENCE</scope>
    <source>
        <strain evidence="1">Babe10</strain>
    </source>
</reference>
<sequence length="158" mass="17274">MAGGKVDPRGARGAKGLGKGLGGKGPNLQLGTDISAPSINQHTILGASDTVTRSSHPSSYRKLEVHPRINIDNLNNRRLARRGGVKRISAAIYEDARQVLRKRLEEIIKDCVTYTEYRQAKTVTINDVLHSLRRQGRPIYGFDDIKIGGPKQQGGHPS</sequence>
<organism evidence="1 2">
    <name type="scientific">Xylaria curta</name>
    <dbReference type="NCBI Taxonomy" id="42375"/>
    <lineage>
        <taxon>Eukaryota</taxon>
        <taxon>Fungi</taxon>
        <taxon>Dikarya</taxon>
        <taxon>Ascomycota</taxon>
        <taxon>Pezizomycotina</taxon>
        <taxon>Sordariomycetes</taxon>
        <taxon>Xylariomycetidae</taxon>
        <taxon>Xylariales</taxon>
        <taxon>Xylariaceae</taxon>
        <taxon>Xylaria</taxon>
    </lineage>
</organism>
<comment type="caution">
    <text evidence="1">The sequence shown here is derived from an EMBL/GenBank/DDBJ whole genome shotgun (WGS) entry which is preliminary data.</text>
</comment>